<evidence type="ECO:0000313" key="3">
    <source>
        <dbReference type="Proteomes" id="UP000660083"/>
    </source>
</evidence>
<dbReference type="Pfam" id="PF00881">
    <property type="entry name" value="Nitroreductase"/>
    <property type="match status" value="1"/>
</dbReference>
<comment type="caution">
    <text evidence="2">The sequence shown here is derived from an EMBL/GenBank/DDBJ whole genome shotgun (WGS) entry which is preliminary data.</text>
</comment>
<sequence length="227" mass="26337">MTRITDFIRFAFFSQKITESEYCIFEDERYFLPSTIDKVEKIIEESTLENINKNLFNRYSSRQLKNKTPTINDAKKILNASYGFLTKSNRTIPSAGGYYPLKLFLCKIENGNIINIYEYCPQKSDILFLYSLNQPLKETMDVHHVDFKSVSWMILWSCRLTAIASRYGSKSYRFVCIEVGHSAQMAILECLSLGFESITIGGLNELFIRESILKSGRRNLPQYAMLF</sequence>
<dbReference type="EMBL" id="JAEFCT010000018">
    <property type="protein sequence ID" value="MBK1446334.1"/>
    <property type="molecule type" value="Genomic_DNA"/>
</dbReference>
<proteinExistence type="predicted"/>
<dbReference type="AlphaFoldDB" id="A0A1C2VZ99"/>
<accession>K9CDS1</accession>
<dbReference type="InterPro" id="IPR052544">
    <property type="entry name" value="Bacteriocin_Proc_Enz"/>
</dbReference>
<gene>
    <name evidence="2" type="ORF">JDA50_18165</name>
</gene>
<dbReference type="PANTHER" id="PTHR43745">
    <property type="entry name" value="NITROREDUCTASE MJ1384-RELATED"/>
    <property type="match status" value="1"/>
</dbReference>
<accession>A0A1C2VZ99</accession>
<dbReference type="Proteomes" id="UP000660083">
    <property type="component" value="Unassembled WGS sequence"/>
</dbReference>
<protein>
    <submittedName>
        <fullName evidence="2">Nitroreductase family protein</fullName>
    </submittedName>
</protein>
<dbReference type="SUPFAM" id="SSF55469">
    <property type="entry name" value="FMN-dependent nitroreductase-like"/>
    <property type="match status" value="1"/>
</dbReference>
<dbReference type="GO" id="GO:0016491">
    <property type="term" value="F:oxidoreductase activity"/>
    <property type="evidence" value="ECO:0007669"/>
    <property type="project" value="InterPro"/>
</dbReference>
<feature type="domain" description="Nitroreductase" evidence="1">
    <location>
        <begin position="57"/>
        <end position="205"/>
    </location>
</feature>
<dbReference type="InterPro" id="IPR029479">
    <property type="entry name" value="Nitroreductase"/>
</dbReference>
<dbReference type="PANTHER" id="PTHR43745:SF2">
    <property type="entry name" value="NITROREDUCTASE MJ1384-RELATED"/>
    <property type="match status" value="1"/>
</dbReference>
<name>A0A1C2VZ99_ACIPI</name>
<dbReference type="InterPro" id="IPR000415">
    <property type="entry name" value="Nitroreductase-like"/>
</dbReference>
<reference evidence="2" key="1">
    <citation type="submission" date="2020-12" db="EMBL/GenBank/DDBJ databases">
        <authorList>
            <person name="Chopjitt P."/>
        </authorList>
    </citation>
    <scope>NUCLEOTIDE SEQUENCE</scope>
    <source>
        <strain evidence="2">AP1</strain>
    </source>
</reference>
<dbReference type="Gene3D" id="3.40.109.10">
    <property type="entry name" value="NADH Oxidase"/>
    <property type="match status" value="1"/>
</dbReference>
<organism evidence="2 3">
    <name type="scientific">Acinetobacter pittii</name>
    <name type="common">Acinetobacter genomosp. 3</name>
    <dbReference type="NCBI Taxonomy" id="48296"/>
    <lineage>
        <taxon>Bacteria</taxon>
        <taxon>Pseudomonadati</taxon>
        <taxon>Pseudomonadota</taxon>
        <taxon>Gammaproteobacteria</taxon>
        <taxon>Moraxellales</taxon>
        <taxon>Moraxellaceae</taxon>
        <taxon>Acinetobacter</taxon>
        <taxon>Acinetobacter calcoaceticus/baumannii complex</taxon>
    </lineage>
</organism>
<dbReference type="RefSeq" id="WP_000196954.1">
    <property type="nucleotide sequence ID" value="NZ_AMST01000002.1"/>
</dbReference>
<evidence type="ECO:0000259" key="1">
    <source>
        <dbReference type="Pfam" id="PF00881"/>
    </source>
</evidence>
<evidence type="ECO:0000313" key="2">
    <source>
        <dbReference type="EMBL" id="MBK1446334.1"/>
    </source>
</evidence>